<gene>
    <name evidence="1" type="ORF">HCBAA847_1694</name>
    <name evidence="2" type="ORF">HCCG_00095</name>
</gene>
<dbReference type="Proteomes" id="UP000006036">
    <property type="component" value="Chromosome 1"/>
</dbReference>
<dbReference type="Proteomes" id="UP000005755">
    <property type="component" value="Unassembled WGS sequence"/>
</dbReference>
<organism evidence="1 4">
    <name type="scientific">Helicobacter cinaedi CCUG 18818 = ATCC BAA-847</name>
    <dbReference type="NCBI Taxonomy" id="537971"/>
    <lineage>
        <taxon>Bacteria</taxon>
        <taxon>Pseudomonadati</taxon>
        <taxon>Campylobacterota</taxon>
        <taxon>Epsilonproteobacteria</taxon>
        <taxon>Campylobacterales</taxon>
        <taxon>Helicobacteraceae</taxon>
        <taxon>Helicobacter</taxon>
    </lineage>
</organism>
<evidence type="ECO:0000313" key="1">
    <source>
        <dbReference type="EMBL" id="BAM32924.1"/>
    </source>
</evidence>
<reference evidence="3" key="4">
    <citation type="journal article" date="2014" name="Genome Announc.">
        <title>Draft genome sequences of six enterohepatic helicobacter species isolated from humans and one from rhesus macaques.</title>
        <authorList>
            <person name="Shen Z."/>
            <person name="Sheh A."/>
            <person name="Young S.K."/>
            <person name="Abouelliel A."/>
            <person name="Ward D.V."/>
            <person name="Earl A.M."/>
            <person name="Fox J.G."/>
        </authorList>
    </citation>
    <scope>NUCLEOTIDE SEQUENCE [LARGE SCALE GENOMIC DNA]</scope>
    <source>
        <strain evidence="3">CCUG 18818</strain>
    </source>
</reference>
<evidence type="ECO:0000313" key="2">
    <source>
        <dbReference type="EMBL" id="EFR45549.1"/>
    </source>
</evidence>
<dbReference type="EMBL" id="DS990391">
    <property type="protein sequence ID" value="EFR45549.1"/>
    <property type="molecule type" value="Genomic_DNA"/>
</dbReference>
<reference evidence="1 4" key="2">
    <citation type="journal article" date="2012" name="J. Bacteriol.">
        <title>Complete Genome Sequence of Helicobacter cinaedi Type Strain ATCC BAA-847.</title>
        <authorList>
            <person name="Miyoshi-Akiyama T."/>
            <person name="Takeshita N."/>
            <person name="Ohmagari N."/>
            <person name="Kirikae T."/>
        </authorList>
    </citation>
    <scope>NUCLEOTIDE SEQUENCE [LARGE SCALE GENOMIC DNA]</scope>
    <source>
        <strain evidence="1 4">ATCC BAA-847</strain>
    </source>
</reference>
<dbReference type="AlphaFoldDB" id="A0AAI8QHM4"/>
<evidence type="ECO:0000313" key="3">
    <source>
        <dbReference type="Proteomes" id="UP000005755"/>
    </source>
</evidence>
<sequence>MIHDFENLTNEQLDIYNQFKQKICSRNTPLKHAKSEEDLRYIFENELNLLLRNLGFIETYEPFQHERHHSNGHIGGKSDFLYGNTIIEYKAFNLLSKKDIETEKIQAQNYLKDEKYLGIKMFGFLFDGV</sequence>
<keyword evidence="3" id="KW-1185">Reference proteome</keyword>
<protein>
    <submittedName>
        <fullName evidence="1">Uncharacterized protein</fullName>
    </submittedName>
</protein>
<dbReference type="RefSeq" id="WP_002955372.1">
    <property type="nucleotide sequence ID" value="NC_020555.1"/>
</dbReference>
<accession>A0AAI8QHM4</accession>
<dbReference type="EMBL" id="AP012492">
    <property type="protein sequence ID" value="BAM32924.1"/>
    <property type="molecule type" value="Genomic_DNA"/>
</dbReference>
<evidence type="ECO:0000313" key="4">
    <source>
        <dbReference type="Proteomes" id="UP000006036"/>
    </source>
</evidence>
<dbReference type="KEGG" id="hcb:HCBAA847_1694"/>
<reference evidence="2" key="1">
    <citation type="submission" date="2008-08" db="EMBL/GenBank/DDBJ databases">
        <title>Annotation of Helicobacter cinaedi strain CCUG 18818.</title>
        <authorList>
            <consortium name="The Broad Institute Genome Sequencing Platform"/>
            <person name="Fox J.G."/>
            <person name="Shen Z."/>
            <person name="Charoenlap N."/>
            <person name="Schauer D.B."/>
            <person name="Ward D."/>
            <person name="Mehta T."/>
            <person name="Young S."/>
            <person name="Jaffe D."/>
            <person name="Gnerre S."/>
            <person name="Berlin A."/>
            <person name="Heiman D."/>
            <person name="Hepburn T."/>
            <person name="Shea T."/>
            <person name="Sykes S."/>
            <person name="Alvarado L."/>
            <person name="Kodira C."/>
            <person name="Borodovsky M."/>
            <person name="Lander E."/>
            <person name="Galagan J."/>
            <person name="Nusbaum C."/>
            <person name="Birren B."/>
        </authorList>
    </citation>
    <scope>NUCLEOTIDE SEQUENCE</scope>
    <source>
        <strain evidence="2">CCUG 18818</strain>
    </source>
</reference>
<name>A0AAI8QHM4_9HELI</name>
<reference evidence="1" key="3">
    <citation type="submission" date="2012-07" db="EMBL/GenBank/DDBJ databases">
        <authorList>
            <person name="Akiyama T."/>
            <person name="Takeshita N."/>
            <person name="Ohmagari N."/>
            <person name="Kirikae T."/>
        </authorList>
    </citation>
    <scope>NUCLEOTIDE SEQUENCE</scope>
    <source>
        <strain evidence="1">ATCC BAA-847</strain>
    </source>
</reference>
<proteinExistence type="predicted"/>